<proteinExistence type="predicted"/>
<dbReference type="OrthoDB" id="10263633at2759"/>
<dbReference type="InterPro" id="IPR013783">
    <property type="entry name" value="Ig-like_fold"/>
</dbReference>
<dbReference type="Gene3D" id="2.60.40.1120">
    <property type="entry name" value="Carboxypeptidase-like, regulatory domain"/>
    <property type="match status" value="1"/>
</dbReference>
<evidence type="ECO:0000259" key="5">
    <source>
        <dbReference type="Pfam" id="PF23193"/>
    </source>
</evidence>
<evidence type="ECO:0000313" key="6">
    <source>
        <dbReference type="EMBL" id="KAG0714078.1"/>
    </source>
</evidence>
<name>A0A8J5C076_CHIOP</name>
<dbReference type="GO" id="GO:0030246">
    <property type="term" value="F:carbohydrate binding"/>
    <property type="evidence" value="ECO:0007669"/>
    <property type="project" value="InterPro"/>
</dbReference>
<organism evidence="6 7">
    <name type="scientific">Chionoecetes opilio</name>
    <name type="common">Atlantic snow crab</name>
    <name type="synonym">Cancer opilio</name>
    <dbReference type="NCBI Taxonomy" id="41210"/>
    <lineage>
        <taxon>Eukaryota</taxon>
        <taxon>Metazoa</taxon>
        <taxon>Ecdysozoa</taxon>
        <taxon>Arthropoda</taxon>
        <taxon>Crustacea</taxon>
        <taxon>Multicrustacea</taxon>
        <taxon>Malacostraca</taxon>
        <taxon>Eumalacostraca</taxon>
        <taxon>Eucarida</taxon>
        <taxon>Decapoda</taxon>
        <taxon>Pleocyemata</taxon>
        <taxon>Brachyura</taxon>
        <taxon>Eubrachyura</taxon>
        <taxon>Majoidea</taxon>
        <taxon>Majidae</taxon>
        <taxon>Chionoecetes</taxon>
    </lineage>
</organism>
<dbReference type="Pfam" id="PF22898">
    <property type="entry name" value="NOMO1-like_1st"/>
    <property type="match status" value="1"/>
</dbReference>
<feature type="domain" description="NOMO third transthyretin-like" evidence="5">
    <location>
        <begin position="214"/>
        <end position="317"/>
    </location>
</feature>
<evidence type="ECO:0000256" key="2">
    <source>
        <dbReference type="SAM" id="SignalP"/>
    </source>
</evidence>
<protein>
    <submittedName>
        <fullName evidence="6">Nodal modulator 1</fullName>
    </submittedName>
</protein>
<feature type="chain" id="PRO_5035304901" evidence="2">
    <location>
        <begin position="30"/>
        <end position="370"/>
    </location>
</feature>
<dbReference type="GO" id="GO:0005789">
    <property type="term" value="C:endoplasmic reticulum membrane"/>
    <property type="evidence" value="ECO:0007669"/>
    <property type="project" value="TreeGrafter"/>
</dbReference>
<keyword evidence="1 2" id="KW-0732">Signal</keyword>
<sequence length="370" mass="39685">MPATKRGPVHPSIFLFTLLFTYLWTFCEGNDFLGCGGYVRSDVDINYAQVGVKLYTKQGNLKYETECAPNNGYYFMPIYDKGQYIIKVSPPSGWSFDPEEVPVKIDGETDACSQGKDINFHFKGFAVIGKVVSLGSTSGPKGVTVSLYRGDALIQTTQTAAEGSYVFTPLSSGKYTVVASHPTWPLIKNKVTVEVADENGDAGSSIVVGGYSVSGSVITDGQPTSGVNVILHAKDSLPAKPACTPGDPSGYENTLGQTTVCYMVSDAAGSFTFGLVPPGVYTLAPYFHSPTTKYEVTPSRLEVVVGHEDLVLQQPFKVEGFSMSGRVTKSAGGEVITGAKVLLDKARTTLTDQDGLYYFENISPGSTRLR</sequence>
<evidence type="ECO:0000256" key="1">
    <source>
        <dbReference type="ARBA" id="ARBA00022729"/>
    </source>
</evidence>
<dbReference type="SUPFAM" id="SSF49478">
    <property type="entry name" value="Cna protein B-type domain"/>
    <property type="match status" value="1"/>
</dbReference>
<reference evidence="6" key="1">
    <citation type="submission" date="2020-07" db="EMBL/GenBank/DDBJ databases">
        <title>The High-quality genome of the commercially important snow crab, Chionoecetes opilio.</title>
        <authorList>
            <person name="Jeong J.-H."/>
            <person name="Ryu S."/>
        </authorList>
    </citation>
    <scope>NUCLEOTIDE SEQUENCE</scope>
    <source>
        <strain evidence="6">MADBK_172401_WGS</strain>
        <tissue evidence="6">Digestive gland</tissue>
    </source>
</reference>
<dbReference type="PANTHER" id="PTHR23303:SF14">
    <property type="entry name" value="BOS COMPLEX SUBUNIT NOMO1-RELATED"/>
    <property type="match status" value="1"/>
</dbReference>
<evidence type="ECO:0000259" key="4">
    <source>
        <dbReference type="Pfam" id="PF22904"/>
    </source>
</evidence>
<dbReference type="EMBL" id="JACEEZ010020835">
    <property type="protein sequence ID" value="KAG0714078.1"/>
    <property type="molecule type" value="Genomic_DNA"/>
</dbReference>
<dbReference type="Gene3D" id="2.60.40.10">
    <property type="entry name" value="Immunoglobulins"/>
    <property type="match status" value="1"/>
</dbReference>
<dbReference type="PANTHER" id="PTHR23303">
    <property type="entry name" value="CARBOXYPEPTIDASE REGULATORY REGION-CONTAINING"/>
    <property type="match status" value="1"/>
</dbReference>
<accession>A0A8J5C076</accession>
<dbReference type="InterPro" id="IPR013784">
    <property type="entry name" value="Carb-bd-like_fold"/>
</dbReference>
<keyword evidence="7" id="KW-1185">Reference proteome</keyword>
<dbReference type="Pfam" id="PF23193">
    <property type="entry name" value="NOMO_3rd"/>
    <property type="match status" value="1"/>
</dbReference>
<gene>
    <name evidence="6" type="primary">Nomo1</name>
    <name evidence="6" type="ORF">GWK47_014850</name>
</gene>
<dbReference type="InterPro" id="IPR051417">
    <property type="entry name" value="SDr/BOS_complex"/>
</dbReference>
<comment type="caution">
    <text evidence="6">The sequence shown here is derived from an EMBL/GenBank/DDBJ whole genome shotgun (WGS) entry which is preliminary data.</text>
</comment>
<evidence type="ECO:0000259" key="3">
    <source>
        <dbReference type="Pfam" id="PF22898"/>
    </source>
</evidence>
<feature type="signal peptide" evidence="2">
    <location>
        <begin position="1"/>
        <end position="29"/>
    </location>
</feature>
<dbReference type="InterPro" id="IPR055074">
    <property type="entry name" value="NOMO1-3_2nd"/>
</dbReference>
<dbReference type="InterPro" id="IPR056189">
    <property type="entry name" value="NOMO_3rd"/>
</dbReference>
<dbReference type="AlphaFoldDB" id="A0A8J5C076"/>
<dbReference type="SUPFAM" id="SSF49452">
    <property type="entry name" value="Starch-binding domain-like"/>
    <property type="match status" value="2"/>
</dbReference>
<dbReference type="Proteomes" id="UP000770661">
    <property type="component" value="Unassembled WGS sequence"/>
</dbReference>
<feature type="domain" description="NOMO-like N-terminal beta-sandwich" evidence="3">
    <location>
        <begin position="37"/>
        <end position="120"/>
    </location>
</feature>
<feature type="domain" description="NOMO second beta-sandwich" evidence="4">
    <location>
        <begin position="122"/>
        <end position="208"/>
    </location>
</feature>
<evidence type="ECO:0000313" key="7">
    <source>
        <dbReference type="Proteomes" id="UP000770661"/>
    </source>
</evidence>
<dbReference type="InterPro" id="IPR055075">
    <property type="entry name" value="NOMO-like_N"/>
</dbReference>
<dbReference type="Pfam" id="PF22904">
    <property type="entry name" value="NOMO1-like_2nd"/>
    <property type="match status" value="1"/>
</dbReference>